<name>A0A8J5JL04_HOMAM</name>
<feature type="coiled-coil region" evidence="1">
    <location>
        <begin position="409"/>
        <end position="436"/>
    </location>
</feature>
<feature type="compositionally biased region" description="Low complexity" evidence="2">
    <location>
        <begin position="1792"/>
        <end position="1802"/>
    </location>
</feature>
<feature type="compositionally biased region" description="Basic and acidic residues" evidence="2">
    <location>
        <begin position="486"/>
        <end position="500"/>
    </location>
</feature>
<evidence type="ECO:0000256" key="2">
    <source>
        <dbReference type="SAM" id="MobiDB-lite"/>
    </source>
</evidence>
<feature type="compositionally biased region" description="Acidic residues" evidence="2">
    <location>
        <begin position="1911"/>
        <end position="1920"/>
    </location>
</feature>
<feature type="region of interest" description="Disordered" evidence="2">
    <location>
        <begin position="463"/>
        <end position="516"/>
    </location>
</feature>
<protein>
    <submittedName>
        <fullName evidence="3">Uncharacterized protein</fullName>
    </submittedName>
</protein>
<feature type="region of interest" description="Disordered" evidence="2">
    <location>
        <begin position="307"/>
        <end position="329"/>
    </location>
</feature>
<proteinExistence type="predicted"/>
<keyword evidence="4" id="KW-1185">Reference proteome</keyword>
<feature type="region of interest" description="Disordered" evidence="2">
    <location>
        <begin position="1775"/>
        <end position="1934"/>
    </location>
</feature>
<evidence type="ECO:0000313" key="3">
    <source>
        <dbReference type="EMBL" id="KAG7159406.1"/>
    </source>
</evidence>
<feature type="compositionally biased region" description="Basic and acidic residues" evidence="2">
    <location>
        <begin position="1868"/>
        <end position="1877"/>
    </location>
</feature>
<dbReference type="Proteomes" id="UP000747542">
    <property type="component" value="Unassembled WGS sequence"/>
</dbReference>
<feature type="compositionally biased region" description="Polar residues" evidence="2">
    <location>
        <begin position="1108"/>
        <end position="1120"/>
    </location>
</feature>
<reference evidence="3" key="1">
    <citation type="journal article" date="2021" name="Sci. Adv.">
        <title>The American lobster genome reveals insights on longevity, neural, and immune adaptations.</title>
        <authorList>
            <person name="Polinski J.M."/>
            <person name="Zimin A.V."/>
            <person name="Clark K.F."/>
            <person name="Kohn A.B."/>
            <person name="Sadowski N."/>
            <person name="Timp W."/>
            <person name="Ptitsyn A."/>
            <person name="Khanna P."/>
            <person name="Romanova D.Y."/>
            <person name="Williams P."/>
            <person name="Greenwood S.J."/>
            <person name="Moroz L.L."/>
            <person name="Walt D.R."/>
            <person name="Bodnar A.G."/>
        </authorList>
    </citation>
    <scope>NUCLEOTIDE SEQUENCE</scope>
    <source>
        <strain evidence="3">GMGI-L3</strain>
    </source>
</reference>
<dbReference type="EMBL" id="JAHLQT010033114">
    <property type="protein sequence ID" value="KAG7159406.1"/>
    <property type="molecule type" value="Genomic_DNA"/>
</dbReference>
<organism evidence="3 4">
    <name type="scientific">Homarus americanus</name>
    <name type="common">American lobster</name>
    <dbReference type="NCBI Taxonomy" id="6706"/>
    <lineage>
        <taxon>Eukaryota</taxon>
        <taxon>Metazoa</taxon>
        <taxon>Ecdysozoa</taxon>
        <taxon>Arthropoda</taxon>
        <taxon>Crustacea</taxon>
        <taxon>Multicrustacea</taxon>
        <taxon>Malacostraca</taxon>
        <taxon>Eumalacostraca</taxon>
        <taxon>Eucarida</taxon>
        <taxon>Decapoda</taxon>
        <taxon>Pleocyemata</taxon>
        <taxon>Astacidea</taxon>
        <taxon>Nephropoidea</taxon>
        <taxon>Nephropidae</taxon>
        <taxon>Homarus</taxon>
    </lineage>
</organism>
<evidence type="ECO:0000313" key="4">
    <source>
        <dbReference type="Proteomes" id="UP000747542"/>
    </source>
</evidence>
<accession>A0A8J5JL04</accession>
<keyword evidence="1" id="KW-0175">Coiled coil</keyword>
<feature type="compositionally biased region" description="Basic and acidic residues" evidence="2">
    <location>
        <begin position="1886"/>
        <end position="1910"/>
    </location>
</feature>
<feature type="region of interest" description="Disordered" evidence="2">
    <location>
        <begin position="26"/>
        <end position="71"/>
    </location>
</feature>
<evidence type="ECO:0000256" key="1">
    <source>
        <dbReference type="SAM" id="Coils"/>
    </source>
</evidence>
<feature type="coiled-coil region" evidence="1">
    <location>
        <begin position="1173"/>
        <end position="1256"/>
    </location>
</feature>
<feature type="coiled-coil region" evidence="1">
    <location>
        <begin position="1436"/>
        <end position="1491"/>
    </location>
</feature>
<feature type="compositionally biased region" description="Low complexity" evidence="2">
    <location>
        <begin position="502"/>
        <end position="513"/>
    </location>
</feature>
<comment type="caution">
    <text evidence="3">The sequence shown here is derived from an EMBL/GenBank/DDBJ whole genome shotgun (WGS) entry which is preliminary data.</text>
</comment>
<feature type="coiled-coil region" evidence="1">
    <location>
        <begin position="1320"/>
        <end position="1396"/>
    </location>
</feature>
<feature type="compositionally biased region" description="Low complexity" evidence="2">
    <location>
        <begin position="1853"/>
        <end position="1866"/>
    </location>
</feature>
<feature type="compositionally biased region" description="Polar residues" evidence="2">
    <location>
        <begin position="1829"/>
        <end position="1842"/>
    </location>
</feature>
<feature type="coiled-coil region" evidence="1">
    <location>
        <begin position="981"/>
        <end position="1015"/>
    </location>
</feature>
<gene>
    <name evidence="3" type="ORF">Hamer_G004029</name>
</gene>
<feature type="coiled-coil region" evidence="1">
    <location>
        <begin position="563"/>
        <end position="678"/>
    </location>
</feature>
<feature type="compositionally biased region" description="Polar residues" evidence="2">
    <location>
        <begin position="26"/>
        <end position="37"/>
    </location>
</feature>
<feature type="region of interest" description="Disordered" evidence="2">
    <location>
        <begin position="1107"/>
        <end position="1160"/>
    </location>
</feature>
<feature type="compositionally biased region" description="Polar residues" evidence="2">
    <location>
        <begin position="1779"/>
        <end position="1788"/>
    </location>
</feature>
<feature type="compositionally biased region" description="Low complexity" evidence="2">
    <location>
        <begin position="45"/>
        <end position="63"/>
    </location>
</feature>
<sequence length="1934" mass="216978">MVVKLVSTPHPAGTSAASVSLGSIHHVQQTPQHSQTKNIEHGGLSSHSHYSAHPQHASSSHQPTQPQNLPPSIWQEKDIEVEGLVHKPIDEFGSAAQWSHSVDVSVASDVVNVNSNMYTNGVQQTLCHSHDPAYTNVGLLGVQHDATRSVFTNYSPHGSMTERNMEKTALDNDFQATSSNVLHYFKSFTKDNISQVVPSVNEEHPNTQVFYYQTGHHNEGLDSLQGQNSCHHPLMKETRSLRKDIDDIVMRKQVLDSRLQSLIAHRAAQRELELKQLETANGRHIRLMRSQSLEEIDNRRLRAKIKKYKSRSKSYEENGHHQRKSSTSVGETYLSMIDEDQDEFPSLKMENLENEEKITELQNDEADLPGLGDSGLSSEINSINATIQELVRENHQLHKFLQGMTSESILKVDQEKLALEAQINLLSEENQALKLSLNVDDDDDDTEPEDKSKQTNKAVSFFIEQNNNQDPQETKINNKTTKTKRVKVEGDNEPAHDRLDQSSTSSMTHTQSTTEEDLEKIVTGEEALSHTKSQISVDNESTTSLREEVEHLSQENQKLFKTIMEERKMNEEQKQLIKKYESEANEKKDAQITQIVLKDDLYTEEMCNSKEIEKLKLKIKKLTEEKQDLNHRLSEEVSERDLESARLEARIRILSEQNQNMTRKLDEVKIKSKAEKDEKGCQSEAPVVIAHDNRVTDDGDSDSILTVTVKKVGVENTNHQPTAGLTDRATVVRDPDSTERMPNGESCKTVVDGTCPGDVVTRKIDGDSLVIVNGSITARTPSEKVNVMSSVDNTAETTVSNTGPSQSNVSADLVKHVENGEVVSSFTSRPGVNTTNENNLETTSDIIASQYCIASTSMADKSEASVIGGKTNFAKTTTGVQTISNAENIPSHICDENLRIDDSKLIVQLWELLKQNEVIASGLNDLKSSTVNSETNLEYTIMRVMEEHGKLIQNIDQKLTSAAASDRSNYEFRLGKLAKENEELTTTLEKQMGKIELLVNQNASLERKLQLARAGSKEKCSVYEDAKTLHDTTLGEFHISTDETLAHQEEQIDPELEGNIIHITPEEEEPNQDLGMLKKKNLKKETAARTTTSTESVLEGKRRFSMTKAYQQSSAESQPSIPLETGINEENNISCGGNDKQLSRPQGPVLDEKEGASVGQNEGYISESEGLLNLTFRREKENWTRLIEQAENQKQILQDRIITLANENDCLASRLEEVVEVSRNLSDQMYSAKEQLVKVVAEKEDLQKRLRSLEDGKDDSSLTLSDSIGSTRLTQRLKERTRNLQSEVERAWQEAHQRTIERDRISAEKESLQHTSSITLSTSKKEVEELKGQITALQEEKNKRCLELTNTQNELDKKSADVRAANDNNASQWERLMETDRRLESLQNEFKKGQEQLQKEIDGRKGQLHQEQLRSRLLEAADHESSARILILQRSVRETIEAHENLQAKYNQLRAAYRAKKAEKIRHRELSQQYTAQVKELGKTSAALEENLKVMLSTLGENIDVTVGILTSHVFLSPCVVHPGPDLRLDPDAWFGAQQARLRWLQTQLRKLCLHSWKTADLPRTSNFGSTWTEHCVTGQQSSQLTDDISKTSTFSKDVGHQQSSCAKKNDLSELSILDESRSYASTPVKKVNVPAVSFNTSFLYSDSPCTKNDQTPGTFHVLKNGKLGSLGNMTTTTSQTPQVRVAYDPNISQFSSSSKNLIDAERILTSQQRELSEAKYRQYKALIYNLQRDLESPMVLSPSVPSSMITTPEKMMSAHSIGCVVESEHNSSCDEVSRTSSSRTFISPSGLEDLSQSQSLSLKEKDLTSVAEDTSVIESPARDKIGLSTETKLSSEGNDSSLKAELSSLENQSISEKQSKSSSQQDNLRKEEEKQVIIEPSEQDSESKPKDCRKEERADHGLDSDKDRDSWEEDGEDFIGELVRSEMMDEHNK</sequence>
<feature type="compositionally biased region" description="Basic and acidic residues" evidence="2">
    <location>
        <begin position="1924"/>
        <end position="1934"/>
    </location>
</feature>